<feature type="compositionally biased region" description="Low complexity" evidence="1">
    <location>
        <begin position="73"/>
        <end position="87"/>
    </location>
</feature>
<accession>A0A417Y2R7</accession>
<dbReference type="AlphaFoldDB" id="A0A417Y2R7"/>
<dbReference type="Proteomes" id="UP000283644">
    <property type="component" value="Unassembled WGS sequence"/>
</dbReference>
<keyword evidence="2" id="KW-0812">Transmembrane</keyword>
<dbReference type="EMBL" id="QXGH01000015">
    <property type="protein sequence ID" value="RHW26881.1"/>
    <property type="molecule type" value="Genomic_DNA"/>
</dbReference>
<evidence type="ECO:0000256" key="2">
    <source>
        <dbReference type="SAM" id="Phobius"/>
    </source>
</evidence>
<dbReference type="RefSeq" id="WP_118925447.1">
    <property type="nucleotide sequence ID" value="NZ_QXGH01000015.1"/>
</dbReference>
<feature type="transmembrane region" description="Helical" evidence="2">
    <location>
        <begin position="43"/>
        <end position="62"/>
    </location>
</feature>
<name>A0A417Y2R7_9ACTN</name>
<gene>
    <name evidence="3" type="ORF">D0Z08_11845</name>
</gene>
<keyword evidence="2" id="KW-0472">Membrane</keyword>
<organism evidence="3 4">
    <name type="scientific">Nocardioides immobilis</name>
    <dbReference type="NCBI Taxonomy" id="2049295"/>
    <lineage>
        <taxon>Bacteria</taxon>
        <taxon>Bacillati</taxon>
        <taxon>Actinomycetota</taxon>
        <taxon>Actinomycetes</taxon>
        <taxon>Propionibacteriales</taxon>
        <taxon>Nocardioidaceae</taxon>
        <taxon>Nocardioides</taxon>
    </lineage>
</organism>
<evidence type="ECO:0000313" key="4">
    <source>
        <dbReference type="Proteomes" id="UP000283644"/>
    </source>
</evidence>
<evidence type="ECO:0000256" key="1">
    <source>
        <dbReference type="SAM" id="MobiDB-lite"/>
    </source>
</evidence>
<comment type="caution">
    <text evidence="3">The sequence shown here is derived from an EMBL/GenBank/DDBJ whole genome shotgun (WGS) entry which is preliminary data.</text>
</comment>
<keyword evidence="2" id="KW-1133">Transmembrane helix</keyword>
<evidence type="ECO:0000313" key="3">
    <source>
        <dbReference type="EMBL" id="RHW26881.1"/>
    </source>
</evidence>
<reference evidence="3 4" key="1">
    <citation type="submission" date="2018-09" db="EMBL/GenBank/DDBJ databases">
        <title>Genome sequencing of Nocardioides immobilis CCTCC AB 2017083 for comparison to Nocardioides silvaticus.</title>
        <authorList>
            <person name="Li C."/>
            <person name="Wang G."/>
        </authorList>
    </citation>
    <scope>NUCLEOTIDE SEQUENCE [LARGE SCALE GENOMIC DNA]</scope>
    <source>
        <strain evidence="3 4">CCTCC AB 2017083</strain>
    </source>
</reference>
<sequence>MDEREIEQVLRTGLERHAAEADVTAPVAARVRTEVGRRRRTRWGSVAAAAAVVLVAGGVAVATQGGPRDSKEPPVVTDPTADDAPPVDGDRRTEYWQGIAVDIPADWGYGGAPAESGSEVVACFPEAYVGPDGSHLSRPGERGWVGRPITMTDVCARYPWIENSPQEEPTQPYVWLGAAVEPGVVEYANGYVQETVEVDGVPVTVASDDAGLREEILGSARPSEDTLCEPSLRWFPRAGTSVIDVEDPSPEPYAWVCAYRRTDDGRFGLSYAAQVDPSAAEAAIEAQQAAPDQRVDCDYEPVEFVVLKDGVSGSTDRVTVYETGCADGTVHLGGGVSKQMVAAGVDPWARSGIRAALSYFIGPQG</sequence>
<feature type="region of interest" description="Disordered" evidence="1">
    <location>
        <begin position="63"/>
        <end position="90"/>
    </location>
</feature>
<keyword evidence="4" id="KW-1185">Reference proteome</keyword>
<protein>
    <submittedName>
        <fullName evidence="3">Uncharacterized protein</fullName>
    </submittedName>
</protein>
<proteinExistence type="predicted"/>
<dbReference type="OrthoDB" id="3294467at2"/>